<gene>
    <name evidence="1" type="ORF">F969_00568</name>
</gene>
<dbReference type="EMBL" id="APPE01000029">
    <property type="protein sequence ID" value="ENV00438.1"/>
    <property type="molecule type" value="Genomic_DNA"/>
</dbReference>
<evidence type="ECO:0000313" key="2">
    <source>
        <dbReference type="Proteomes" id="UP000013070"/>
    </source>
</evidence>
<dbReference type="HOGENOM" id="CLU_2534991_0_0_6"/>
<keyword evidence="2" id="KW-1185">Reference proteome</keyword>
<proteinExistence type="predicted"/>
<reference evidence="1 2" key="1">
    <citation type="submission" date="2013-02" db="EMBL/GenBank/DDBJ databases">
        <title>The Genome Sequence of Acinetobacter sp. NIPH 899.</title>
        <authorList>
            <consortium name="The Broad Institute Genome Sequencing Platform"/>
            <consortium name="The Broad Institute Genome Sequencing Center for Infectious Disease"/>
            <person name="Cerqueira G."/>
            <person name="Feldgarden M."/>
            <person name="Courvalin P."/>
            <person name="Perichon B."/>
            <person name="Grillot-Courvalin C."/>
            <person name="Clermont D."/>
            <person name="Rocha E."/>
            <person name="Yoon E.-J."/>
            <person name="Nemec A."/>
            <person name="Walker B."/>
            <person name="Young S.K."/>
            <person name="Zeng Q."/>
            <person name="Gargeya S."/>
            <person name="Fitzgerald M."/>
            <person name="Haas B."/>
            <person name="Abouelleil A."/>
            <person name="Alvarado L."/>
            <person name="Arachchi H.M."/>
            <person name="Berlin A.M."/>
            <person name="Chapman S.B."/>
            <person name="Dewar J."/>
            <person name="Goldberg J."/>
            <person name="Griggs A."/>
            <person name="Gujja S."/>
            <person name="Hansen M."/>
            <person name="Howarth C."/>
            <person name="Imamovic A."/>
            <person name="Larimer J."/>
            <person name="McCowan C."/>
            <person name="Murphy C."/>
            <person name="Neiman D."/>
            <person name="Pearson M."/>
            <person name="Priest M."/>
            <person name="Roberts A."/>
            <person name="Saif S."/>
            <person name="Shea T."/>
            <person name="Sisk P."/>
            <person name="Sykes S."/>
            <person name="Wortman J."/>
            <person name="Nusbaum C."/>
            <person name="Birren B."/>
        </authorList>
    </citation>
    <scope>NUCLEOTIDE SEQUENCE [LARGE SCALE GENOMIC DNA]</scope>
    <source>
        <strain evidence="1 2">NIPH 899</strain>
    </source>
</reference>
<protein>
    <submittedName>
        <fullName evidence="1">Uncharacterized protein</fullName>
    </submittedName>
</protein>
<name>N8WYT4_9GAMM</name>
<dbReference type="AlphaFoldDB" id="N8WYT4"/>
<evidence type="ECO:0000313" key="1">
    <source>
        <dbReference type="EMBL" id="ENV00438.1"/>
    </source>
</evidence>
<dbReference type="RefSeq" id="WP_004780806.1">
    <property type="nucleotide sequence ID" value="NZ_KB849398.1"/>
</dbReference>
<comment type="caution">
    <text evidence="1">The sequence shown here is derived from an EMBL/GenBank/DDBJ whole genome shotgun (WGS) entry which is preliminary data.</text>
</comment>
<dbReference type="Proteomes" id="UP000013070">
    <property type="component" value="Unassembled WGS sequence"/>
</dbReference>
<sequence length="83" mass="9888">MSTEYKVNLTFTCLTHFDEDLEIKAFESVLMNKFNLPVEYLRRSDQFDINTYANPMINISWLSWRYRAMTAIALYNETHKPDA</sequence>
<accession>N8WYT4</accession>
<organism evidence="1 2">
    <name type="scientific">Acinetobacter variabilis</name>
    <dbReference type="NCBI Taxonomy" id="70346"/>
    <lineage>
        <taxon>Bacteria</taxon>
        <taxon>Pseudomonadati</taxon>
        <taxon>Pseudomonadota</taxon>
        <taxon>Gammaproteobacteria</taxon>
        <taxon>Moraxellales</taxon>
        <taxon>Moraxellaceae</taxon>
        <taxon>Acinetobacter</taxon>
    </lineage>
</organism>